<reference evidence="1" key="1">
    <citation type="submission" date="2022-10" db="EMBL/GenBank/DDBJ databases">
        <title>Culturing micro-colonial fungi from biological soil crusts in the Mojave desert and describing Neophaeococcomyces mojavensis, and introducing the new genera and species Taxawa tesnikishii.</title>
        <authorList>
            <person name="Kurbessoian T."/>
            <person name="Stajich J.E."/>
        </authorList>
    </citation>
    <scope>NUCLEOTIDE SEQUENCE</scope>
    <source>
        <strain evidence="1">JES_112</strain>
    </source>
</reference>
<gene>
    <name evidence="1" type="ORF">H2198_001745</name>
</gene>
<dbReference type="EMBL" id="JAPDRQ010000020">
    <property type="protein sequence ID" value="KAJ9661780.1"/>
    <property type="molecule type" value="Genomic_DNA"/>
</dbReference>
<accession>A0ACC3AG22</accession>
<keyword evidence="2" id="KW-1185">Reference proteome</keyword>
<organism evidence="1 2">
    <name type="scientific">Neophaeococcomyces mojaviensis</name>
    <dbReference type="NCBI Taxonomy" id="3383035"/>
    <lineage>
        <taxon>Eukaryota</taxon>
        <taxon>Fungi</taxon>
        <taxon>Dikarya</taxon>
        <taxon>Ascomycota</taxon>
        <taxon>Pezizomycotina</taxon>
        <taxon>Eurotiomycetes</taxon>
        <taxon>Chaetothyriomycetidae</taxon>
        <taxon>Chaetothyriales</taxon>
        <taxon>Chaetothyriales incertae sedis</taxon>
        <taxon>Neophaeococcomyces</taxon>
    </lineage>
</organism>
<protein>
    <submittedName>
        <fullName evidence="1">Uncharacterized protein</fullName>
    </submittedName>
</protein>
<sequence length="351" mass="38288">MASSNPALMYKKVPSGMPVPGQDIAVEDVQPAPSEAPKDGLLVQVLYSSLDPYLRGLLRDPSIPSYFPAFKTDEPMKASGIAKVLASSAQGFSKGDLVQAMLPIQRYVTVAADAIKGVNKLDADENDKSLDLRHYLGALGMPGLTAYSSFYEIGKPKRGETIFISSAAGAVGQVVGQLAKHEGLTVIGSVGSDEKLKYITNDLKFDSGFNYKKEKPHDALKRLAPKGIDIYFENVGAEHLDAAIENMNSFGRIIACGMIAEYNKTSEDEKYGHKNLMKIVGKQLTMRGFLVWEDPSCGPKHQKDHIENVRKWLKDGTFTAQLHEWDISEGDKGFVGMLKGENFGKAVLKVS</sequence>
<name>A0ACC3AG22_9EURO</name>
<evidence type="ECO:0000313" key="2">
    <source>
        <dbReference type="Proteomes" id="UP001172386"/>
    </source>
</evidence>
<dbReference type="Proteomes" id="UP001172386">
    <property type="component" value="Unassembled WGS sequence"/>
</dbReference>
<proteinExistence type="predicted"/>
<evidence type="ECO:0000313" key="1">
    <source>
        <dbReference type="EMBL" id="KAJ9661780.1"/>
    </source>
</evidence>
<comment type="caution">
    <text evidence="1">The sequence shown here is derived from an EMBL/GenBank/DDBJ whole genome shotgun (WGS) entry which is preliminary data.</text>
</comment>